<dbReference type="EMBL" id="AP028056">
    <property type="protein sequence ID" value="BEH01647.1"/>
    <property type="molecule type" value="Genomic_DNA"/>
</dbReference>
<keyword evidence="2" id="KW-0812">Transmembrane</keyword>
<name>A0AAN0MFQ2_9ACTN</name>
<evidence type="ECO:0000313" key="4">
    <source>
        <dbReference type="EMBL" id="BEH01647.1"/>
    </source>
</evidence>
<gene>
    <name evidence="4" type="ORF">brsh051_09280</name>
</gene>
<feature type="compositionally biased region" description="Pro residues" evidence="1">
    <location>
        <begin position="139"/>
        <end position="152"/>
    </location>
</feature>
<sequence>MSQMPIDDAERDRVIAALQRSHASGYLNDAGLKQRVEVALATDDPYRLNSLLADLPGTNAYLWSPSAHQQVAPFAPQAQRQPLKQWQEFLRTYWGVLVGVALLLLIMMGNGHFSLWWMFIMVAIFFPRGMRSKMHRQSPPAPPFQPNPPTRPAQPSQPQDQFDADDDDNGSDRWNQPPTAPRS</sequence>
<reference evidence="4" key="1">
    <citation type="journal article" date="2024" name="Int. J. Syst. Evol. Microbiol.">
        <title>Brooklawnia propionicigenes sp. nov., a facultatively anaerobic, propionate-producing bacterium isolated from a methanogenic reactor treating waste from cattle farms.</title>
        <authorList>
            <person name="Akita Y."/>
            <person name="Ueki A."/>
            <person name="Tonouchi A."/>
            <person name="Sugawara Y."/>
            <person name="Honma S."/>
            <person name="Kaku N."/>
            <person name="Ueki K."/>
        </authorList>
    </citation>
    <scope>NUCLEOTIDE SEQUENCE</scope>
    <source>
        <strain evidence="4">SH051</strain>
    </source>
</reference>
<organism evidence="4 5">
    <name type="scientific">Brooklawnia propionicigenes</name>
    <dbReference type="NCBI Taxonomy" id="3041175"/>
    <lineage>
        <taxon>Bacteria</taxon>
        <taxon>Bacillati</taxon>
        <taxon>Actinomycetota</taxon>
        <taxon>Actinomycetes</taxon>
        <taxon>Propionibacteriales</taxon>
        <taxon>Propionibacteriaceae</taxon>
        <taxon>Brooklawnia</taxon>
    </lineage>
</organism>
<keyword evidence="2" id="KW-1133">Transmembrane helix</keyword>
<evidence type="ECO:0000256" key="1">
    <source>
        <dbReference type="SAM" id="MobiDB-lite"/>
    </source>
</evidence>
<dbReference type="Proteomes" id="UP001431656">
    <property type="component" value="Chromosome"/>
</dbReference>
<evidence type="ECO:0000313" key="5">
    <source>
        <dbReference type="Proteomes" id="UP001431656"/>
    </source>
</evidence>
<dbReference type="Pfam" id="PF08044">
    <property type="entry name" value="DUF1707"/>
    <property type="match status" value="1"/>
</dbReference>
<dbReference type="AlphaFoldDB" id="A0AAN0MFQ2"/>
<feature type="transmembrane region" description="Helical" evidence="2">
    <location>
        <begin position="114"/>
        <end position="130"/>
    </location>
</feature>
<proteinExistence type="predicted"/>
<keyword evidence="2" id="KW-0472">Membrane</keyword>
<keyword evidence="5" id="KW-1185">Reference proteome</keyword>
<accession>A0AAN0MFQ2</accession>
<feature type="region of interest" description="Disordered" evidence="1">
    <location>
        <begin position="134"/>
        <end position="183"/>
    </location>
</feature>
<dbReference type="InterPro" id="IPR012551">
    <property type="entry name" value="DUF1707_SHOCT-like"/>
</dbReference>
<feature type="domain" description="DUF1707" evidence="3">
    <location>
        <begin position="6"/>
        <end position="56"/>
    </location>
</feature>
<dbReference type="RefSeq" id="WP_286267989.1">
    <property type="nucleotide sequence ID" value="NZ_AP028056.1"/>
</dbReference>
<feature type="transmembrane region" description="Helical" evidence="2">
    <location>
        <begin position="89"/>
        <end position="108"/>
    </location>
</feature>
<protein>
    <recommendedName>
        <fullName evidence="3">DUF1707 domain-containing protein</fullName>
    </recommendedName>
</protein>
<evidence type="ECO:0000259" key="3">
    <source>
        <dbReference type="Pfam" id="PF08044"/>
    </source>
</evidence>
<evidence type="ECO:0000256" key="2">
    <source>
        <dbReference type="SAM" id="Phobius"/>
    </source>
</evidence>
<dbReference type="KEGG" id="broo:brsh051_09280"/>